<dbReference type="SUPFAM" id="SSF52172">
    <property type="entry name" value="CheY-like"/>
    <property type="match status" value="1"/>
</dbReference>
<dbReference type="InterPro" id="IPR001789">
    <property type="entry name" value="Sig_transdc_resp-reg_receiver"/>
</dbReference>
<dbReference type="PANTHER" id="PTHR44591">
    <property type="entry name" value="STRESS RESPONSE REGULATOR PROTEIN 1"/>
    <property type="match status" value="1"/>
</dbReference>
<evidence type="ECO:0000313" key="5">
    <source>
        <dbReference type="EMBL" id="EHO42337.1"/>
    </source>
</evidence>
<proteinExistence type="predicted"/>
<dbReference type="KEGG" id="caby:Cabys_1575"/>
<accession>H1XQR4</accession>
<dbReference type="PaxDb" id="880073-Calab_2729"/>
<evidence type="ECO:0000313" key="7">
    <source>
        <dbReference type="Proteomes" id="UP000183868"/>
    </source>
</evidence>
<evidence type="ECO:0000259" key="3">
    <source>
        <dbReference type="PROSITE" id="PS50110"/>
    </source>
</evidence>
<dbReference type="OrthoDB" id="1706569at2"/>
<evidence type="ECO:0000256" key="1">
    <source>
        <dbReference type="ARBA" id="ARBA00022553"/>
    </source>
</evidence>
<gene>
    <name evidence="4" type="ORF">Cabys_1575</name>
    <name evidence="5" type="ORF">Calab_2729</name>
</gene>
<evidence type="ECO:0000313" key="6">
    <source>
        <dbReference type="Proteomes" id="UP000004671"/>
    </source>
</evidence>
<dbReference type="RefSeq" id="WP_006929632.1">
    <property type="nucleotide sequence ID" value="NZ_CM001402.1"/>
</dbReference>
<dbReference type="eggNOG" id="COG2204">
    <property type="taxonomic scope" value="Bacteria"/>
</dbReference>
<dbReference type="PANTHER" id="PTHR44591:SF3">
    <property type="entry name" value="RESPONSE REGULATORY DOMAIN-CONTAINING PROTEIN"/>
    <property type="match status" value="1"/>
</dbReference>
<dbReference type="HOGENOM" id="CLU_000445_69_8_0"/>
<reference evidence="4 7" key="2">
    <citation type="submission" date="2016-11" db="EMBL/GenBank/DDBJ databases">
        <title>Genomic analysis of Caldithrix abyssi and proposal of a novel bacterial phylum Caldithrichaeota.</title>
        <authorList>
            <person name="Kublanov I."/>
            <person name="Sigalova O."/>
            <person name="Gavrilov S."/>
            <person name="Lebedinsky A."/>
            <person name="Ivanova N."/>
            <person name="Daum C."/>
            <person name="Reddy T."/>
            <person name="Klenk H.P."/>
            <person name="Goker M."/>
            <person name="Reva O."/>
            <person name="Miroshnichenko M."/>
            <person name="Kyprides N."/>
            <person name="Woyke T."/>
            <person name="Gelfand M."/>
        </authorList>
    </citation>
    <scope>NUCLEOTIDE SEQUENCE [LARGE SCALE GENOMIC DNA]</scope>
    <source>
        <strain evidence="4 7">LF13</strain>
    </source>
</reference>
<dbReference type="PROSITE" id="PS50110">
    <property type="entry name" value="RESPONSE_REGULATORY"/>
    <property type="match status" value="1"/>
</dbReference>
<sequence length="128" mass="14818">MEEIKRILMIDDDRHMHRILQLYLRNSGIVVDGVSSGRLALHKLEQETYDLVLTDIQMPGMDGKELIQKIRKKLPEIPILIISAYEEEKFEAEIKTMKKIQMVAKPFDQTTILEKIRALLNSNDISAN</sequence>
<dbReference type="Proteomes" id="UP000183868">
    <property type="component" value="Chromosome"/>
</dbReference>
<protein>
    <submittedName>
        <fullName evidence="5">Response regulator receiver protein</fullName>
    </submittedName>
    <submittedName>
        <fullName evidence="4">Two-component system, OmpR family, response regulator ChvI</fullName>
    </submittedName>
</protein>
<keyword evidence="1 2" id="KW-0597">Phosphoprotein</keyword>
<dbReference type="EMBL" id="CM001402">
    <property type="protein sequence ID" value="EHO42337.1"/>
    <property type="molecule type" value="Genomic_DNA"/>
</dbReference>
<reference evidence="5 6" key="1">
    <citation type="submission" date="2011-09" db="EMBL/GenBank/DDBJ databases">
        <title>The permanent draft genome of Caldithrix abyssi DSM 13497.</title>
        <authorList>
            <consortium name="US DOE Joint Genome Institute (JGI-PGF)"/>
            <person name="Lucas S."/>
            <person name="Han J."/>
            <person name="Lapidus A."/>
            <person name="Bruce D."/>
            <person name="Goodwin L."/>
            <person name="Pitluck S."/>
            <person name="Peters L."/>
            <person name="Kyrpides N."/>
            <person name="Mavromatis K."/>
            <person name="Ivanova N."/>
            <person name="Mikhailova N."/>
            <person name="Chertkov O."/>
            <person name="Detter J.C."/>
            <person name="Tapia R."/>
            <person name="Han C."/>
            <person name="Land M."/>
            <person name="Hauser L."/>
            <person name="Markowitz V."/>
            <person name="Cheng J.-F."/>
            <person name="Hugenholtz P."/>
            <person name="Woyke T."/>
            <person name="Wu D."/>
            <person name="Spring S."/>
            <person name="Brambilla E."/>
            <person name="Klenk H.-P."/>
            <person name="Eisen J.A."/>
        </authorList>
    </citation>
    <scope>NUCLEOTIDE SEQUENCE [LARGE SCALE GENOMIC DNA]</scope>
    <source>
        <strain evidence="5 6">DSM 13497</strain>
    </source>
</reference>
<dbReference type="GO" id="GO:0000160">
    <property type="term" value="P:phosphorelay signal transduction system"/>
    <property type="evidence" value="ECO:0007669"/>
    <property type="project" value="InterPro"/>
</dbReference>
<dbReference type="STRING" id="880073.Cabys_1575"/>
<dbReference type="InterPro" id="IPR011006">
    <property type="entry name" value="CheY-like_superfamily"/>
</dbReference>
<evidence type="ECO:0000313" key="4">
    <source>
        <dbReference type="EMBL" id="APF18324.1"/>
    </source>
</evidence>
<name>H1XQR4_CALAY</name>
<dbReference type="Pfam" id="PF00072">
    <property type="entry name" value="Response_reg"/>
    <property type="match status" value="1"/>
</dbReference>
<organism evidence="5 6">
    <name type="scientific">Caldithrix abyssi DSM 13497</name>
    <dbReference type="NCBI Taxonomy" id="880073"/>
    <lineage>
        <taxon>Bacteria</taxon>
        <taxon>Pseudomonadati</taxon>
        <taxon>Calditrichota</taxon>
        <taxon>Calditrichia</taxon>
        <taxon>Calditrichales</taxon>
        <taxon>Calditrichaceae</taxon>
        <taxon>Caldithrix</taxon>
    </lineage>
</organism>
<keyword evidence="6" id="KW-1185">Reference proteome</keyword>
<dbReference type="Proteomes" id="UP000004671">
    <property type="component" value="Chromosome"/>
</dbReference>
<dbReference type="SMART" id="SM00448">
    <property type="entry name" value="REC"/>
    <property type="match status" value="1"/>
</dbReference>
<feature type="domain" description="Response regulatory" evidence="3">
    <location>
        <begin position="6"/>
        <end position="120"/>
    </location>
</feature>
<dbReference type="Gene3D" id="3.40.50.2300">
    <property type="match status" value="1"/>
</dbReference>
<feature type="modified residue" description="4-aspartylphosphate" evidence="2">
    <location>
        <position position="55"/>
    </location>
</feature>
<evidence type="ECO:0000256" key="2">
    <source>
        <dbReference type="PROSITE-ProRule" id="PRU00169"/>
    </source>
</evidence>
<dbReference type="EMBL" id="CP018099">
    <property type="protein sequence ID" value="APF18324.1"/>
    <property type="molecule type" value="Genomic_DNA"/>
</dbReference>
<dbReference type="InterPro" id="IPR050595">
    <property type="entry name" value="Bact_response_regulator"/>
</dbReference>
<dbReference type="AlphaFoldDB" id="H1XQR4"/>